<evidence type="ECO:0000313" key="3">
    <source>
        <dbReference type="Proteomes" id="UP000198382"/>
    </source>
</evidence>
<name>A0ABX4BPC3_FLAFR</name>
<evidence type="ECO:0000256" key="1">
    <source>
        <dbReference type="SAM" id="SignalP"/>
    </source>
</evidence>
<dbReference type="EMBL" id="MUGV01000020">
    <property type="protein sequence ID" value="OXA78636.1"/>
    <property type="molecule type" value="Genomic_DNA"/>
</dbReference>
<accession>A0ABX4BPC3</accession>
<dbReference type="PROSITE" id="PS51257">
    <property type="entry name" value="PROKAR_LIPOPROTEIN"/>
    <property type="match status" value="1"/>
</dbReference>
<keyword evidence="3" id="KW-1185">Reference proteome</keyword>
<evidence type="ECO:0000313" key="2">
    <source>
        <dbReference type="EMBL" id="OXA78636.1"/>
    </source>
</evidence>
<sequence>MKNLLITYVLLCLLTSCTSDSDSNPIEVNNVSIEKLGNAQIGPENKLNPFDKKGALYYGALADYQSKNQVPNSIKEITEQIRYISSKIGKKNITQKGIIVFNDSIVESIMSDPDNCMINIVQNSQLASNAKSTLINFLQGVINHRQLDFTITYDYIVNFEETITDDTSFDEEETETILTITSISRYSLYSETERKDKDWDLSAGNKPARKFFVSNETSIISIIALLKSIL</sequence>
<organism evidence="2 3">
    <name type="scientific">Flavobacterium frigidimaris</name>
    <dbReference type="NCBI Taxonomy" id="262320"/>
    <lineage>
        <taxon>Bacteria</taxon>
        <taxon>Pseudomonadati</taxon>
        <taxon>Bacteroidota</taxon>
        <taxon>Flavobacteriia</taxon>
        <taxon>Flavobacteriales</taxon>
        <taxon>Flavobacteriaceae</taxon>
        <taxon>Flavobacterium</taxon>
    </lineage>
</organism>
<feature type="signal peptide" evidence="1">
    <location>
        <begin position="1"/>
        <end position="21"/>
    </location>
</feature>
<evidence type="ECO:0008006" key="4">
    <source>
        <dbReference type="Google" id="ProtNLM"/>
    </source>
</evidence>
<proteinExistence type="predicted"/>
<dbReference type="RefSeq" id="WP_074662063.1">
    <property type="nucleotide sequence ID" value="NZ_MUGV01000020.1"/>
</dbReference>
<dbReference type="Proteomes" id="UP000198382">
    <property type="component" value="Unassembled WGS sequence"/>
</dbReference>
<reference evidence="2 3" key="1">
    <citation type="submission" date="2016-11" db="EMBL/GenBank/DDBJ databases">
        <title>Whole genomes of Flavobacteriaceae.</title>
        <authorList>
            <person name="Stine C."/>
            <person name="Li C."/>
            <person name="Tadesse D."/>
        </authorList>
    </citation>
    <scope>NUCLEOTIDE SEQUENCE [LARGE SCALE GENOMIC DNA]</scope>
    <source>
        <strain evidence="2 3">DSM 15937</strain>
    </source>
</reference>
<feature type="chain" id="PRO_5045815113" description="Lipoprotein" evidence="1">
    <location>
        <begin position="22"/>
        <end position="230"/>
    </location>
</feature>
<comment type="caution">
    <text evidence="2">The sequence shown here is derived from an EMBL/GenBank/DDBJ whole genome shotgun (WGS) entry which is preliminary data.</text>
</comment>
<gene>
    <name evidence="2" type="ORF">B0A65_12960</name>
</gene>
<keyword evidence="1" id="KW-0732">Signal</keyword>
<protein>
    <recommendedName>
        <fullName evidence="4">Lipoprotein</fullName>
    </recommendedName>
</protein>